<dbReference type="Proteomes" id="UP000728032">
    <property type="component" value="Unassembled WGS sequence"/>
</dbReference>
<organism evidence="1">
    <name type="scientific">Oppiella nova</name>
    <dbReference type="NCBI Taxonomy" id="334625"/>
    <lineage>
        <taxon>Eukaryota</taxon>
        <taxon>Metazoa</taxon>
        <taxon>Ecdysozoa</taxon>
        <taxon>Arthropoda</taxon>
        <taxon>Chelicerata</taxon>
        <taxon>Arachnida</taxon>
        <taxon>Acari</taxon>
        <taxon>Acariformes</taxon>
        <taxon>Sarcoptiformes</taxon>
        <taxon>Oribatida</taxon>
        <taxon>Brachypylina</taxon>
        <taxon>Oppioidea</taxon>
        <taxon>Oppiidae</taxon>
        <taxon>Oppiella</taxon>
    </lineage>
</organism>
<sequence length="22" mass="2533">MRGIAVSDIQTTEWTSSLPFHR</sequence>
<evidence type="ECO:0000313" key="2">
    <source>
        <dbReference type="Proteomes" id="UP000728032"/>
    </source>
</evidence>
<reference evidence="1" key="1">
    <citation type="submission" date="2020-11" db="EMBL/GenBank/DDBJ databases">
        <authorList>
            <person name="Tran Van P."/>
        </authorList>
    </citation>
    <scope>NUCLEOTIDE SEQUENCE</scope>
</reference>
<dbReference type="EMBL" id="CAJPVJ010036821">
    <property type="protein sequence ID" value="CAG2181340.1"/>
    <property type="molecule type" value="Genomic_DNA"/>
</dbReference>
<dbReference type="EMBL" id="OC951646">
    <property type="protein sequence ID" value="CAD7664203.1"/>
    <property type="molecule type" value="Genomic_DNA"/>
</dbReference>
<evidence type="ECO:0000313" key="1">
    <source>
        <dbReference type="EMBL" id="CAD7664203.1"/>
    </source>
</evidence>
<accession>A0A7R9R0M0</accession>
<dbReference type="AlphaFoldDB" id="A0A7R9R0M0"/>
<gene>
    <name evidence="1" type="ORF">ONB1V03_LOCUS20761</name>
</gene>
<proteinExistence type="predicted"/>
<protein>
    <submittedName>
        <fullName evidence="1">Uncharacterized protein</fullName>
    </submittedName>
</protein>
<name>A0A7R9R0M0_9ACAR</name>
<keyword evidence="2" id="KW-1185">Reference proteome</keyword>